<dbReference type="NCBIfam" id="TIGR01855">
    <property type="entry name" value="IMP_synth_hisH"/>
    <property type="match status" value="1"/>
</dbReference>
<evidence type="ECO:0000256" key="10">
    <source>
        <dbReference type="HAMAP-Rule" id="MF_00278"/>
    </source>
</evidence>
<dbReference type="AlphaFoldDB" id="A0A8J7P868"/>
<comment type="pathway">
    <text evidence="1 10">Amino-acid biosynthesis; L-histidine biosynthesis; L-histidine from 5-phospho-alpha-D-ribose 1-diphosphate: step 5/9.</text>
</comment>
<dbReference type="GO" id="GO:0016829">
    <property type="term" value="F:lyase activity"/>
    <property type="evidence" value="ECO:0007669"/>
    <property type="project" value="UniProtKB-KW"/>
</dbReference>
<evidence type="ECO:0000256" key="11">
    <source>
        <dbReference type="PIRSR" id="PIRSR000495-1"/>
    </source>
</evidence>
<feature type="domain" description="Glutamine amidotransferase" evidence="12">
    <location>
        <begin position="7"/>
        <end position="208"/>
    </location>
</feature>
<dbReference type="PROSITE" id="PS51273">
    <property type="entry name" value="GATASE_TYPE_1"/>
    <property type="match status" value="1"/>
</dbReference>
<dbReference type="PROSITE" id="PS51274">
    <property type="entry name" value="GATASE_COBBQ"/>
    <property type="match status" value="1"/>
</dbReference>
<comment type="catalytic activity">
    <reaction evidence="9 10">
        <text>L-glutamine + H2O = L-glutamate + NH4(+)</text>
        <dbReference type="Rhea" id="RHEA:15889"/>
        <dbReference type="ChEBI" id="CHEBI:15377"/>
        <dbReference type="ChEBI" id="CHEBI:28938"/>
        <dbReference type="ChEBI" id="CHEBI:29985"/>
        <dbReference type="ChEBI" id="CHEBI:58359"/>
        <dbReference type="EC" id="3.5.1.2"/>
    </reaction>
</comment>
<keyword evidence="4 10" id="KW-0378">Hydrolase</keyword>
<evidence type="ECO:0000259" key="12">
    <source>
        <dbReference type="Pfam" id="PF00117"/>
    </source>
</evidence>
<gene>
    <name evidence="10 13" type="primary">hisH</name>
    <name evidence="13" type="ORF">J0M35_13975</name>
</gene>
<dbReference type="GO" id="GO:0000105">
    <property type="term" value="P:L-histidine biosynthetic process"/>
    <property type="evidence" value="ECO:0007669"/>
    <property type="project" value="UniProtKB-UniRule"/>
</dbReference>
<evidence type="ECO:0000256" key="5">
    <source>
        <dbReference type="ARBA" id="ARBA00022962"/>
    </source>
</evidence>
<evidence type="ECO:0000256" key="6">
    <source>
        <dbReference type="ARBA" id="ARBA00023102"/>
    </source>
</evidence>
<evidence type="ECO:0000256" key="2">
    <source>
        <dbReference type="ARBA" id="ARBA00011152"/>
    </source>
</evidence>
<dbReference type="CDD" id="cd01748">
    <property type="entry name" value="GATase1_IGP_Synthase"/>
    <property type="match status" value="1"/>
</dbReference>
<organism evidence="13 14">
    <name type="scientific">Candidatus Obscuribacter phosphatis</name>
    <dbReference type="NCBI Taxonomy" id="1906157"/>
    <lineage>
        <taxon>Bacteria</taxon>
        <taxon>Bacillati</taxon>
        <taxon>Candidatus Melainabacteria</taxon>
        <taxon>Candidatus Obscuribacterales</taxon>
        <taxon>Candidatus Obscuribacteraceae</taxon>
        <taxon>Candidatus Obscuribacter</taxon>
    </lineage>
</organism>
<dbReference type="UniPathway" id="UPA00031">
    <property type="reaction ID" value="UER00010"/>
</dbReference>
<feature type="active site" evidence="10 11">
    <location>
        <position position="195"/>
    </location>
</feature>
<keyword evidence="10" id="KW-0963">Cytoplasm</keyword>
<keyword evidence="5 10" id="KW-0315">Glutamine amidotransferase</keyword>
<dbReference type="PANTHER" id="PTHR42701:SF1">
    <property type="entry name" value="IMIDAZOLE GLYCEROL PHOSPHATE SYNTHASE SUBUNIT HISH"/>
    <property type="match status" value="1"/>
</dbReference>
<proteinExistence type="inferred from homology"/>
<dbReference type="PIRSF" id="PIRSF000495">
    <property type="entry name" value="Amidotransf_hisH"/>
    <property type="match status" value="1"/>
</dbReference>
<accession>A0A8J7P868</accession>
<dbReference type="EC" id="4.3.2.10" evidence="10"/>
<sequence>MKKQVVIVDYGMGNVFSVSRALEFCGAEALLSADADVIEGAQYLILPGVGAFPDGMQELSGRGLVEPLRRYARSGKPFLGICLGMQMFFQSTEEFGFHEGLGILPGMVKQIPDRKADGTLRRIPHIGWNRLLYGAAKDGAIATALGDNFWGYFVHSFAAETAKPEHRLAYCDYDGFEVTAVVGSENILGCQFHPEKSGLAGLKLLARFLGEETTANPAFQTELAARK</sequence>
<dbReference type="SUPFAM" id="SSF52317">
    <property type="entry name" value="Class I glutamine amidotransferase-like"/>
    <property type="match status" value="1"/>
</dbReference>
<evidence type="ECO:0000256" key="3">
    <source>
        <dbReference type="ARBA" id="ARBA00022605"/>
    </source>
</evidence>
<evidence type="ECO:0000256" key="7">
    <source>
        <dbReference type="ARBA" id="ARBA00023239"/>
    </source>
</evidence>
<evidence type="ECO:0000256" key="9">
    <source>
        <dbReference type="ARBA" id="ARBA00049534"/>
    </source>
</evidence>
<evidence type="ECO:0000313" key="14">
    <source>
        <dbReference type="Proteomes" id="UP000664277"/>
    </source>
</evidence>
<dbReference type="InterPro" id="IPR017926">
    <property type="entry name" value="GATASE"/>
</dbReference>
<reference evidence="13" key="1">
    <citation type="submission" date="2021-02" db="EMBL/GenBank/DDBJ databases">
        <title>Genome-Resolved Metagenomics of a Microbial Community Performing Photosynthetic Biological Nutrient Removal.</title>
        <authorList>
            <person name="Mcdaniel E.A."/>
        </authorList>
    </citation>
    <scope>NUCLEOTIDE SEQUENCE</scope>
    <source>
        <strain evidence="13">UWPOB_OBS1</strain>
    </source>
</reference>
<dbReference type="InterPro" id="IPR029062">
    <property type="entry name" value="Class_I_gatase-like"/>
</dbReference>
<dbReference type="EC" id="3.5.1.2" evidence="10"/>
<dbReference type="Proteomes" id="UP000664277">
    <property type="component" value="Unassembled WGS sequence"/>
</dbReference>
<evidence type="ECO:0000313" key="13">
    <source>
        <dbReference type="EMBL" id="MBN8661469.1"/>
    </source>
</evidence>
<dbReference type="Gene3D" id="3.40.50.880">
    <property type="match status" value="1"/>
</dbReference>
<comment type="subcellular location">
    <subcellularLocation>
        <location evidence="10">Cytoplasm</location>
    </subcellularLocation>
</comment>
<evidence type="ECO:0000256" key="4">
    <source>
        <dbReference type="ARBA" id="ARBA00022801"/>
    </source>
</evidence>
<protein>
    <recommendedName>
        <fullName evidence="10">Imidazole glycerol phosphate synthase subunit HisH</fullName>
        <ecNumber evidence="10">4.3.2.10</ecNumber>
    </recommendedName>
    <alternativeName>
        <fullName evidence="10">IGP synthase glutaminase subunit</fullName>
        <ecNumber evidence="10">3.5.1.2</ecNumber>
    </alternativeName>
    <alternativeName>
        <fullName evidence="10">IGP synthase subunit HisH</fullName>
    </alternativeName>
    <alternativeName>
        <fullName evidence="10">ImGP synthase subunit HisH</fullName>
        <shortName evidence="10">IGPS subunit HisH</shortName>
    </alternativeName>
</protein>
<comment type="caution">
    <text evidence="13">The sequence shown here is derived from an EMBL/GenBank/DDBJ whole genome shotgun (WGS) entry which is preliminary data.</text>
</comment>
<keyword evidence="3 10" id="KW-0028">Amino-acid biosynthesis</keyword>
<dbReference type="HAMAP" id="MF_00278">
    <property type="entry name" value="HisH"/>
    <property type="match status" value="1"/>
</dbReference>
<dbReference type="PANTHER" id="PTHR42701">
    <property type="entry name" value="IMIDAZOLE GLYCEROL PHOSPHATE SYNTHASE SUBUNIT HISH"/>
    <property type="match status" value="1"/>
</dbReference>
<dbReference type="EMBL" id="JAFLCK010000020">
    <property type="protein sequence ID" value="MBN8661469.1"/>
    <property type="molecule type" value="Genomic_DNA"/>
</dbReference>
<feature type="active site" evidence="10 11">
    <location>
        <position position="193"/>
    </location>
</feature>
<comment type="subunit">
    <text evidence="2 10">Heterodimer of HisH and HisF.</text>
</comment>
<evidence type="ECO:0000256" key="1">
    <source>
        <dbReference type="ARBA" id="ARBA00005091"/>
    </source>
</evidence>
<feature type="active site" description="Nucleophile" evidence="10 11">
    <location>
        <position position="82"/>
    </location>
</feature>
<dbReference type="GO" id="GO:0004359">
    <property type="term" value="F:glutaminase activity"/>
    <property type="evidence" value="ECO:0007669"/>
    <property type="project" value="UniProtKB-EC"/>
</dbReference>
<dbReference type="GO" id="GO:0000107">
    <property type="term" value="F:imidazoleglycerol-phosphate synthase activity"/>
    <property type="evidence" value="ECO:0007669"/>
    <property type="project" value="UniProtKB-UniRule"/>
</dbReference>
<keyword evidence="6 10" id="KW-0368">Histidine biosynthesis</keyword>
<dbReference type="Pfam" id="PF00117">
    <property type="entry name" value="GATase"/>
    <property type="match status" value="1"/>
</dbReference>
<name>A0A8J7P868_9BACT</name>
<dbReference type="InterPro" id="IPR010139">
    <property type="entry name" value="Imidazole-glycPsynth_HisH"/>
</dbReference>
<keyword evidence="7 10" id="KW-0456">Lyase</keyword>
<dbReference type="GO" id="GO:0005737">
    <property type="term" value="C:cytoplasm"/>
    <property type="evidence" value="ECO:0007669"/>
    <property type="project" value="UniProtKB-SubCell"/>
</dbReference>
<comment type="catalytic activity">
    <reaction evidence="8 10">
        <text>5-[(5-phospho-1-deoxy-D-ribulos-1-ylimino)methylamino]-1-(5-phospho-beta-D-ribosyl)imidazole-4-carboxamide + L-glutamine = D-erythro-1-(imidazol-4-yl)glycerol 3-phosphate + 5-amino-1-(5-phospho-beta-D-ribosyl)imidazole-4-carboxamide + L-glutamate + H(+)</text>
        <dbReference type="Rhea" id="RHEA:24793"/>
        <dbReference type="ChEBI" id="CHEBI:15378"/>
        <dbReference type="ChEBI" id="CHEBI:29985"/>
        <dbReference type="ChEBI" id="CHEBI:58278"/>
        <dbReference type="ChEBI" id="CHEBI:58359"/>
        <dbReference type="ChEBI" id="CHEBI:58475"/>
        <dbReference type="ChEBI" id="CHEBI:58525"/>
        <dbReference type="EC" id="4.3.2.10"/>
    </reaction>
</comment>
<comment type="function">
    <text evidence="10">IGPS catalyzes the conversion of PRFAR and glutamine to IGP, AICAR and glutamate. The HisH subunit catalyzes the hydrolysis of glutamine to glutamate and ammonia as part of the synthesis of IGP and AICAR. The resulting ammonia molecule is channeled to the active site of HisF.</text>
</comment>
<evidence type="ECO:0000256" key="8">
    <source>
        <dbReference type="ARBA" id="ARBA00047838"/>
    </source>
</evidence>